<organism evidence="2 3">
    <name type="scientific">Ficus carica</name>
    <name type="common">Common fig</name>
    <dbReference type="NCBI Taxonomy" id="3494"/>
    <lineage>
        <taxon>Eukaryota</taxon>
        <taxon>Viridiplantae</taxon>
        <taxon>Streptophyta</taxon>
        <taxon>Embryophyta</taxon>
        <taxon>Tracheophyta</taxon>
        <taxon>Spermatophyta</taxon>
        <taxon>Magnoliopsida</taxon>
        <taxon>eudicotyledons</taxon>
        <taxon>Gunneridae</taxon>
        <taxon>Pentapetalae</taxon>
        <taxon>rosids</taxon>
        <taxon>fabids</taxon>
        <taxon>Rosales</taxon>
        <taxon>Moraceae</taxon>
        <taxon>Ficeae</taxon>
        <taxon>Ficus</taxon>
    </lineage>
</organism>
<name>A0AA88DFV2_FICCA</name>
<keyword evidence="3" id="KW-1185">Reference proteome</keyword>
<protein>
    <submittedName>
        <fullName evidence="2">Uncharacterized protein</fullName>
    </submittedName>
</protein>
<dbReference type="Proteomes" id="UP001187192">
    <property type="component" value="Unassembled WGS sequence"/>
</dbReference>
<comment type="caution">
    <text evidence="2">The sequence shown here is derived from an EMBL/GenBank/DDBJ whole genome shotgun (WGS) entry which is preliminary data.</text>
</comment>
<sequence length="143" mass="15348">MASSTTHAASSILRRVHQGTHAAFPLSHAALRPYRCSTSRLSLSLFFGGLSILCNSLSLVFSSPSLSPLNLLIISLSLVSPFPLSPLCDVRINLSSLLSSSSPVAMEAVWNEQNRQSMFCMDLFLDNLLATIALSTPASARPQ</sequence>
<feature type="transmembrane region" description="Helical" evidence="1">
    <location>
        <begin position="41"/>
        <end position="63"/>
    </location>
</feature>
<evidence type="ECO:0000313" key="2">
    <source>
        <dbReference type="EMBL" id="GMN56725.1"/>
    </source>
</evidence>
<proteinExistence type="predicted"/>
<evidence type="ECO:0000256" key="1">
    <source>
        <dbReference type="SAM" id="Phobius"/>
    </source>
</evidence>
<dbReference type="AlphaFoldDB" id="A0AA88DFV2"/>
<accession>A0AA88DFV2</accession>
<keyword evidence="1" id="KW-0472">Membrane</keyword>
<reference evidence="2" key="1">
    <citation type="submission" date="2023-07" db="EMBL/GenBank/DDBJ databases">
        <title>draft genome sequence of fig (Ficus carica).</title>
        <authorList>
            <person name="Takahashi T."/>
            <person name="Nishimura K."/>
        </authorList>
    </citation>
    <scope>NUCLEOTIDE SEQUENCE</scope>
</reference>
<dbReference type="EMBL" id="BTGU01000065">
    <property type="protein sequence ID" value="GMN56725.1"/>
    <property type="molecule type" value="Genomic_DNA"/>
</dbReference>
<keyword evidence="1" id="KW-0812">Transmembrane</keyword>
<keyword evidence="1" id="KW-1133">Transmembrane helix</keyword>
<gene>
    <name evidence="2" type="ORF">TIFTF001_025838</name>
</gene>
<evidence type="ECO:0000313" key="3">
    <source>
        <dbReference type="Proteomes" id="UP001187192"/>
    </source>
</evidence>